<dbReference type="GO" id="GO:0008270">
    <property type="term" value="F:zinc ion binding"/>
    <property type="evidence" value="ECO:0007669"/>
    <property type="project" value="UniProtKB-KW"/>
</dbReference>
<dbReference type="GO" id="GO:0031624">
    <property type="term" value="F:ubiquitin conjugating enzyme binding"/>
    <property type="evidence" value="ECO:0000318"/>
    <property type="project" value="GO_Central"/>
</dbReference>
<accession>A0A067G5B2</accession>
<dbReference type="UniPathway" id="UPA00143"/>
<dbReference type="SUPFAM" id="SSF57850">
    <property type="entry name" value="RING/U-box"/>
    <property type="match status" value="3"/>
</dbReference>
<dbReference type="GO" id="GO:0016567">
    <property type="term" value="P:protein ubiquitination"/>
    <property type="evidence" value="ECO:0007669"/>
    <property type="project" value="UniProtKB-UniPathway"/>
</dbReference>
<evidence type="ECO:0000313" key="16">
    <source>
        <dbReference type="EMBL" id="KDO73760.1"/>
    </source>
</evidence>
<keyword evidence="10 13" id="KW-0863">Zinc-finger</keyword>
<keyword evidence="17" id="KW-1185">Reference proteome</keyword>
<comment type="pathway">
    <text evidence="4">Protein modification; protein ubiquitination.</text>
</comment>
<dbReference type="SMART" id="SM00647">
    <property type="entry name" value="IBR"/>
    <property type="match status" value="2"/>
</dbReference>
<evidence type="ECO:0000256" key="1">
    <source>
        <dbReference type="ARBA" id="ARBA00001798"/>
    </source>
</evidence>
<dbReference type="EMBL" id="KK784885">
    <property type="protein sequence ID" value="KDO73760.1"/>
    <property type="molecule type" value="Genomic_DNA"/>
</dbReference>
<keyword evidence="8" id="KW-0479">Metal-binding</keyword>
<dbReference type="GO" id="GO:0006511">
    <property type="term" value="P:ubiquitin-dependent protein catabolic process"/>
    <property type="evidence" value="ECO:0000318"/>
    <property type="project" value="GO_Central"/>
</dbReference>
<evidence type="ECO:0000259" key="14">
    <source>
        <dbReference type="PROSITE" id="PS50089"/>
    </source>
</evidence>
<dbReference type="PANTHER" id="PTHR11685">
    <property type="entry name" value="RBR FAMILY RING FINGER AND IBR DOMAIN-CONTAINING"/>
    <property type="match status" value="1"/>
</dbReference>
<dbReference type="InterPro" id="IPR031127">
    <property type="entry name" value="E3_UB_ligase_RBR"/>
</dbReference>
<dbReference type="Gene3D" id="3.30.40.10">
    <property type="entry name" value="Zinc/RING finger domain, C3HC4 (zinc finger)"/>
    <property type="match status" value="1"/>
</dbReference>
<name>A0A067G5B2_CITSI</name>
<gene>
    <name evidence="16" type="ORF">CISIN_1g025608mg</name>
</gene>
<dbReference type="InterPro" id="IPR001841">
    <property type="entry name" value="Znf_RING"/>
</dbReference>
<evidence type="ECO:0000256" key="4">
    <source>
        <dbReference type="ARBA" id="ARBA00004906"/>
    </source>
</evidence>
<evidence type="ECO:0000313" key="17">
    <source>
        <dbReference type="Proteomes" id="UP000027120"/>
    </source>
</evidence>
<dbReference type="PROSITE" id="PS50089">
    <property type="entry name" value="ZF_RING_2"/>
    <property type="match status" value="2"/>
</dbReference>
<dbReference type="GO" id="GO:0000151">
    <property type="term" value="C:ubiquitin ligase complex"/>
    <property type="evidence" value="ECO:0000318"/>
    <property type="project" value="GO_Central"/>
</dbReference>
<feature type="domain" description="RING-type" evidence="14">
    <location>
        <begin position="204"/>
        <end position="249"/>
    </location>
</feature>
<evidence type="ECO:0000256" key="11">
    <source>
        <dbReference type="ARBA" id="ARBA00022786"/>
    </source>
</evidence>
<keyword evidence="9" id="KW-0677">Repeat</keyword>
<dbReference type="PaxDb" id="2711-XP_006474568.1"/>
<dbReference type="InterPro" id="IPR044066">
    <property type="entry name" value="TRIAD_supradom"/>
</dbReference>
<proteinExistence type="inferred from homology"/>
<dbReference type="Gene3D" id="2.20.25.20">
    <property type="match status" value="1"/>
</dbReference>
<dbReference type="FunFam" id="3.30.40.10:FF:000230">
    <property type="entry name" value="RBR-type E3 ubiquitin transferase"/>
    <property type="match status" value="1"/>
</dbReference>
<comment type="catalytic activity">
    <reaction evidence="1">
        <text>[E2 ubiquitin-conjugating enzyme]-S-ubiquitinyl-L-cysteine + [acceptor protein]-L-lysine = [E2 ubiquitin-conjugating enzyme]-L-cysteine + [acceptor protein]-N(6)-ubiquitinyl-L-lysine.</text>
        <dbReference type="EC" id="2.3.2.31"/>
    </reaction>
</comment>
<dbReference type="InterPro" id="IPR002867">
    <property type="entry name" value="IBR_dom"/>
</dbReference>
<evidence type="ECO:0000256" key="13">
    <source>
        <dbReference type="PROSITE-ProRule" id="PRU00175"/>
    </source>
</evidence>
<dbReference type="SMART" id="SM00184">
    <property type="entry name" value="RING"/>
    <property type="match status" value="2"/>
</dbReference>
<dbReference type="EC" id="2.3.2.31" evidence="6"/>
<organism evidence="16 17">
    <name type="scientific">Citrus sinensis</name>
    <name type="common">Sweet orange</name>
    <name type="synonym">Citrus aurantium var. sinensis</name>
    <dbReference type="NCBI Taxonomy" id="2711"/>
    <lineage>
        <taxon>Eukaryota</taxon>
        <taxon>Viridiplantae</taxon>
        <taxon>Streptophyta</taxon>
        <taxon>Embryophyta</taxon>
        <taxon>Tracheophyta</taxon>
        <taxon>Spermatophyta</taxon>
        <taxon>Magnoliopsida</taxon>
        <taxon>eudicotyledons</taxon>
        <taxon>Gunneridae</taxon>
        <taxon>Pentapetalae</taxon>
        <taxon>rosids</taxon>
        <taxon>malvids</taxon>
        <taxon>Sapindales</taxon>
        <taxon>Rutaceae</taxon>
        <taxon>Aurantioideae</taxon>
        <taxon>Citrus</taxon>
    </lineage>
</organism>
<evidence type="ECO:0000256" key="2">
    <source>
        <dbReference type="ARBA" id="ARBA00001947"/>
    </source>
</evidence>
<evidence type="ECO:0000256" key="9">
    <source>
        <dbReference type="ARBA" id="ARBA00022737"/>
    </source>
</evidence>
<dbReference type="CDD" id="cd22584">
    <property type="entry name" value="Rcat_RBR_unk"/>
    <property type="match status" value="1"/>
</dbReference>
<dbReference type="GO" id="GO:0005737">
    <property type="term" value="C:cytoplasm"/>
    <property type="evidence" value="ECO:0000318"/>
    <property type="project" value="GO_Central"/>
</dbReference>
<evidence type="ECO:0000256" key="8">
    <source>
        <dbReference type="ARBA" id="ARBA00022723"/>
    </source>
</evidence>
<dbReference type="CDD" id="cd22582">
    <property type="entry name" value="BRcat_RBR_unk"/>
    <property type="match status" value="1"/>
</dbReference>
<feature type="domain" description="RING-type" evidence="14">
    <location>
        <begin position="44"/>
        <end position="90"/>
    </location>
</feature>
<feature type="domain" description="RING-type" evidence="15">
    <location>
        <begin position="40"/>
        <end position="250"/>
    </location>
</feature>
<dbReference type="PROSITE" id="PS51873">
    <property type="entry name" value="TRIAD"/>
    <property type="match status" value="1"/>
</dbReference>
<dbReference type="STRING" id="2711.A0A067G5B2"/>
<dbReference type="Proteomes" id="UP000027120">
    <property type="component" value="Unassembled WGS sequence"/>
</dbReference>
<dbReference type="eggNOG" id="KOG1812">
    <property type="taxonomic scope" value="Eukaryota"/>
</dbReference>
<evidence type="ECO:0000259" key="15">
    <source>
        <dbReference type="PROSITE" id="PS51873"/>
    </source>
</evidence>
<evidence type="ECO:0000256" key="3">
    <source>
        <dbReference type="ARBA" id="ARBA00003976"/>
    </source>
</evidence>
<evidence type="ECO:0000256" key="7">
    <source>
        <dbReference type="ARBA" id="ARBA00022679"/>
    </source>
</evidence>
<comment type="cofactor">
    <cofactor evidence="2">
        <name>Zn(2+)</name>
        <dbReference type="ChEBI" id="CHEBI:29105"/>
    </cofactor>
</comment>
<comment type="function">
    <text evidence="3">Might act as an E3 ubiquitin-protein ligase, or as part of E3 complex, which accepts ubiquitin from specific E2 ubiquitin-conjugating enzymes and then transfers it to substrates.</text>
</comment>
<evidence type="ECO:0000256" key="6">
    <source>
        <dbReference type="ARBA" id="ARBA00012251"/>
    </source>
</evidence>
<keyword evidence="7" id="KW-0808">Transferase</keyword>
<evidence type="ECO:0000256" key="5">
    <source>
        <dbReference type="ARBA" id="ARBA00005884"/>
    </source>
</evidence>
<comment type="similarity">
    <text evidence="5">Belongs to the RBR family. Ariadne subfamily.</text>
</comment>
<protein>
    <recommendedName>
        <fullName evidence="6">RBR-type E3 ubiquitin transferase</fullName>
        <ecNumber evidence="6">2.3.2.31</ecNumber>
    </recommendedName>
</protein>
<dbReference type="Gene3D" id="1.20.120.1750">
    <property type="match status" value="1"/>
</dbReference>
<evidence type="ECO:0000256" key="12">
    <source>
        <dbReference type="ARBA" id="ARBA00022833"/>
    </source>
</evidence>
<dbReference type="Pfam" id="PF01485">
    <property type="entry name" value="IBR"/>
    <property type="match status" value="2"/>
</dbReference>
<reference evidence="16 17" key="1">
    <citation type="submission" date="2014-04" db="EMBL/GenBank/DDBJ databases">
        <authorList>
            <consortium name="International Citrus Genome Consortium"/>
            <person name="Gmitter F."/>
            <person name="Chen C."/>
            <person name="Farmerie W."/>
            <person name="Harkins T."/>
            <person name="Desany B."/>
            <person name="Mohiuddin M."/>
            <person name="Kodira C."/>
            <person name="Borodovsky M."/>
            <person name="Lomsadze A."/>
            <person name="Burns P."/>
            <person name="Jenkins J."/>
            <person name="Prochnik S."/>
            <person name="Shu S."/>
            <person name="Chapman J."/>
            <person name="Pitluck S."/>
            <person name="Schmutz J."/>
            <person name="Rokhsar D."/>
        </authorList>
    </citation>
    <scope>NUCLEOTIDE SEQUENCE</scope>
</reference>
<dbReference type="GO" id="GO:0061630">
    <property type="term" value="F:ubiquitin protein ligase activity"/>
    <property type="evidence" value="ECO:0000318"/>
    <property type="project" value="GO_Central"/>
</dbReference>
<keyword evidence="11" id="KW-0833">Ubl conjugation pathway</keyword>
<dbReference type="InterPro" id="IPR013083">
    <property type="entry name" value="Znf_RING/FYVE/PHD"/>
</dbReference>
<keyword evidence="12" id="KW-0862">Zinc</keyword>
<evidence type="ECO:0000256" key="10">
    <source>
        <dbReference type="ARBA" id="ARBA00022771"/>
    </source>
</evidence>
<sequence>MIIFFIKETRKSLEFNFQELVRFSMTENEMASSTRSETSRSFVCEICVETKLRNESFSIKGCSHMYCVDCTVKYVDSKLQENVTSIGCPVTDCGGSLEPEYCRDILPEEAFDKWGKALCESLIPGAQKFYCPFKDCSALLIDDAGEAIRESECPNCHRLFCAQCKVAWHAGIECADFQKLHKDEPESEDIILMKLAQNQKWNRCPNCKFYVEKKDGCSYIRCRCGHAFCYHCGVQLSTVSHGYYCPSCNK</sequence>
<dbReference type="AlphaFoldDB" id="A0A067G5B2"/>